<dbReference type="Proteomes" id="UP001595765">
    <property type="component" value="Unassembled WGS sequence"/>
</dbReference>
<evidence type="ECO:0000313" key="1">
    <source>
        <dbReference type="EMBL" id="MFC4032323.1"/>
    </source>
</evidence>
<accession>A0ABV8HMC1</accession>
<sequence>MTRTDTGVGDITKPVVWDQAIAEGRRLAEGVPLGMALEGLTAADLAYQGTPAG</sequence>
<reference evidence="2" key="1">
    <citation type="journal article" date="2019" name="Int. J. Syst. Evol. Microbiol.">
        <title>The Global Catalogue of Microorganisms (GCM) 10K type strain sequencing project: providing services to taxonomists for standard genome sequencing and annotation.</title>
        <authorList>
            <consortium name="The Broad Institute Genomics Platform"/>
            <consortium name="The Broad Institute Genome Sequencing Center for Infectious Disease"/>
            <person name="Wu L."/>
            <person name="Ma J."/>
        </authorList>
    </citation>
    <scope>NUCLEOTIDE SEQUENCE [LARGE SCALE GENOMIC DNA]</scope>
    <source>
        <strain evidence="2">CGMCC 4.7237</strain>
    </source>
</reference>
<name>A0ABV8HMC1_9ACTN</name>
<evidence type="ECO:0000313" key="2">
    <source>
        <dbReference type="Proteomes" id="UP001595765"/>
    </source>
</evidence>
<dbReference type="EMBL" id="JBHSBB010000009">
    <property type="protein sequence ID" value="MFC4032323.1"/>
    <property type="molecule type" value="Genomic_DNA"/>
</dbReference>
<organism evidence="1 2">
    <name type="scientific">Streptomyces polygonati</name>
    <dbReference type="NCBI Taxonomy" id="1617087"/>
    <lineage>
        <taxon>Bacteria</taxon>
        <taxon>Bacillati</taxon>
        <taxon>Actinomycetota</taxon>
        <taxon>Actinomycetes</taxon>
        <taxon>Kitasatosporales</taxon>
        <taxon>Streptomycetaceae</taxon>
        <taxon>Streptomyces</taxon>
    </lineage>
</organism>
<keyword evidence="2" id="KW-1185">Reference proteome</keyword>
<protein>
    <submittedName>
        <fullName evidence="1">Uncharacterized protein</fullName>
    </submittedName>
</protein>
<gene>
    <name evidence="1" type="ORF">ACFO3J_12615</name>
</gene>
<comment type="caution">
    <text evidence="1">The sequence shown here is derived from an EMBL/GenBank/DDBJ whole genome shotgun (WGS) entry which is preliminary data.</text>
</comment>
<proteinExistence type="predicted"/>
<dbReference type="RefSeq" id="WP_386429152.1">
    <property type="nucleotide sequence ID" value="NZ_JBHSBB010000009.1"/>
</dbReference>